<gene>
    <name evidence="2" type="ORF">GCM10012278_02720</name>
</gene>
<dbReference type="AlphaFoldDB" id="A0A918A1G2"/>
<evidence type="ECO:0000256" key="1">
    <source>
        <dbReference type="SAM" id="MobiDB-lite"/>
    </source>
</evidence>
<dbReference type="EMBL" id="BMNK01000001">
    <property type="protein sequence ID" value="GGP00912.1"/>
    <property type="molecule type" value="Genomic_DNA"/>
</dbReference>
<dbReference type="Proteomes" id="UP000660745">
    <property type="component" value="Unassembled WGS sequence"/>
</dbReference>
<feature type="compositionally biased region" description="Basic and acidic residues" evidence="1">
    <location>
        <begin position="324"/>
        <end position="335"/>
    </location>
</feature>
<dbReference type="RefSeq" id="WP_189136596.1">
    <property type="nucleotide sequence ID" value="NZ_BMNK01000001.1"/>
</dbReference>
<sequence length="335" mass="36825">MSDTYVLPTLVKGPYSLIERRLVVNVGWLAVVFRDGVPRTVCGPGRHRSFLGLFTGRRLPATGELSVLLFDTAPQNVHLAVEALRLGDGRRVSVGAMAVVQPRWATEPSILLGVAARYGVLSARYGEAAGIDLYADFRANARRLLRQFGHDDVYLADDERGTLAALPDVPGTGLLRVERFVHVTVTGDRVVTETEREREEAEIKAERLKAKAALQPMVAALDRIRNRFRDEIARECAVRQTRLDVDLAALYGVLPMFLRDPKAAAEIERARLEVISGLLGEYADTIAYTAGELGVTPNELLREIAMGRVPGDPTSPPLPNELDGIERLDDRRSPG</sequence>
<reference evidence="2" key="2">
    <citation type="submission" date="2020-09" db="EMBL/GenBank/DDBJ databases">
        <authorList>
            <person name="Sun Q."/>
            <person name="Zhou Y."/>
        </authorList>
    </citation>
    <scope>NUCLEOTIDE SEQUENCE</scope>
    <source>
        <strain evidence="2">CGMCC 4.7430</strain>
    </source>
</reference>
<feature type="region of interest" description="Disordered" evidence="1">
    <location>
        <begin position="307"/>
        <end position="335"/>
    </location>
</feature>
<evidence type="ECO:0008006" key="4">
    <source>
        <dbReference type="Google" id="ProtNLM"/>
    </source>
</evidence>
<organism evidence="2 3">
    <name type="scientific">Nonomuraea glycinis</name>
    <dbReference type="NCBI Taxonomy" id="2047744"/>
    <lineage>
        <taxon>Bacteria</taxon>
        <taxon>Bacillati</taxon>
        <taxon>Actinomycetota</taxon>
        <taxon>Actinomycetes</taxon>
        <taxon>Streptosporangiales</taxon>
        <taxon>Streptosporangiaceae</taxon>
        <taxon>Nonomuraea</taxon>
    </lineage>
</organism>
<evidence type="ECO:0000313" key="2">
    <source>
        <dbReference type="EMBL" id="GGP00912.1"/>
    </source>
</evidence>
<proteinExistence type="predicted"/>
<evidence type="ECO:0000313" key="3">
    <source>
        <dbReference type="Proteomes" id="UP000660745"/>
    </source>
</evidence>
<name>A0A918A1G2_9ACTN</name>
<comment type="caution">
    <text evidence="2">The sequence shown here is derived from an EMBL/GenBank/DDBJ whole genome shotgun (WGS) entry which is preliminary data.</text>
</comment>
<accession>A0A918A1G2</accession>
<reference evidence="2" key="1">
    <citation type="journal article" date="2014" name="Int. J. Syst. Evol. Microbiol.">
        <title>Complete genome sequence of Corynebacterium casei LMG S-19264T (=DSM 44701T), isolated from a smear-ripened cheese.</title>
        <authorList>
            <consortium name="US DOE Joint Genome Institute (JGI-PGF)"/>
            <person name="Walter F."/>
            <person name="Albersmeier A."/>
            <person name="Kalinowski J."/>
            <person name="Ruckert C."/>
        </authorList>
    </citation>
    <scope>NUCLEOTIDE SEQUENCE</scope>
    <source>
        <strain evidence="2">CGMCC 4.7430</strain>
    </source>
</reference>
<protein>
    <recommendedName>
        <fullName evidence="4">SPFH domain-containing protein</fullName>
    </recommendedName>
</protein>
<keyword evidence="3" id="KW-1185">Reference proteome</keyword>